<proteinExistence type="predicted"/>
<reference evidence="1 2" key="1">
    <citation type="submission" date="2019-05" db="EMBL/GenBank/DDBJ databases">
        <title>Another draft genome of Portunus trituberculatus and its Hox gene families provides insights of decapod evolution.</title>
        <authorList>
            <person name="Jeong J.-H."/>
            <person name="Song I."/>
            <person name="Kim S."/>
            <person name="Choi T."/>
            <person name="Kim D."/>
            <person name="Ryu S."/>
            <person name="Kim W."/>
        </authorList>
    </citation>
    <scope>NUCLEOTIDE SEQUENCE [LARGE SCALE GENOMIC DNA]</scope>
    <source>
        <tissue evidence="1">Muscle</tissue>
    </source>
</reference>
<evidence type="ECO:0000313" key="1">
    <source>
        <dbReference type="EMBL" id="MPC67805.1"/>
    </source>
</evidence>
<dbReference type="EMBL" id="VSRR010026791">
    <property type="protein sequence ID" value="MPC67805.1"/>
    <property type="molecule type" value="Genomic_DNA"/>
</dbReference>
<dbReference type="AlphaFoldDB" id="A0A5B7HDW4"/>
<comment type="caution">
    <text evidence="1">The sequence shown here is derived from an EMBL/GenBank/DDBJ whole genome shotgun (WGS) entry which is preliminary data.</text>
</comment>
<sequence>MLRHPLLMSAWVRSRGMSCVHFLDSTAVHFLRLLLKHSAMVLSL</sequence>
<name>A0A5B7HDW4_PORTR</name>
<dbReference type="Proteomes" id="UP000324222">
    <property type="component" value="Unassembled WGS sequence"/>
</dbReference>
<protein>
    <submittedName>
        <fullName evidence="1">Uncharacterized protein</fullName>
    </submittedName>
</protein>
<organism evidence="1 2">
    <name type="scientific">Portunus trituberculatus</name>
    <name type="common">Swimming crab</name>
    <name type="synonym">Neptunus trituberculatus</name>
    <dbReference type="NCBI Taxonomy" id="210409"/>
    <lineage>
        <taxon>Eukaryota</taxon>
        <taxon>Metazoa</taxon>
        <taxon>Ecdysozoa</taxon>
        <taxon>Arthropoda</taxon>
        <taxon>Crustacea</taxon>
        <taxon>Multicrustacea</taxon>
        <taxon>Malacostraca</taxon>
        <taxon>Eumalacostraca</taxon>
        <taxon>Eucarida</taxon>
        <taxon>Decapoda</taxon>
        <taxon>Pleocyemata</taxon>
        <taxon>Brachyura</taxon>
        <taxon>Eubrachyura</taxon>
        <taxon>Portunoidea</taxon>
        <taxon>Portunidae</taxon>
        <taxon>Portuninae</taxon>
        <taxon>Portunus</taxon>
    </lineage>
</organism>
<evidence type="ECO:0000313" key="2">
    <source>
        <dbReference type="Proteomes" id="UP000324222"/>
    </source>
</evidence>
<accession>A0A5B7HDW4</accession>
<gene>
    <name evidence="1" type="ORF">E2C01_061991</name>
</gene>
<keyword evidence="2" id="KW-1185">Reference proteome</keyword>